<organism evidence="18 19">
    <name type="scientific">Paenibacillus sepulcri</name>
    <dbReference type="NCBI Taxonomy" id="359917"/>
    <lineage>
        <taxon>Bacteria</taxon>
        <taxon>Bacillati</taxon>
        <taxon>Bacillota</taxon>
        <taxon>Bacilli</taxon>
        <taxon>Bacillales</taxon>
        <taxon>Paenibacillaceae</taxon>
        <taxon>Paenibacillus</taxon>
    </lineage>
</organism>
<keyword evidence="7 14" id="KW-0812">Transmembrane</keyword>
<dbReference type="InterPro" id="IPR004358">
    <property type="entry name" value="Sig_transdc_His_kin-like_C"/>
</dbReference>
<keyword evidence="11 14" id="KW-1133">Transmembrane helix</keyword>
<evidence type="ECO:0000259" key="15">
    <source>
        <dbReference type="PROSITE" id="PS50109"/>
    </source>
</evidence>
<dbReference type="InterPro" id="IPR050398">
    <property type="entry name" value="HssS/ArlS-like"/>
</dbReference>
<evidence type="ECO:0000256" key="1">
    <source>
        <dbReference type="ARBA" id="ARBA00000085"/>
    </source>
</evidence>
<dbReference type="PROSITE" id="PS50209">
    <property type="entry name" value="CARD"/>
    <property type="match status" value="1"/>
</dbReference>
<dbReference type="CDD" id="cd06225">
    <property type="entry name" value="HAMP"/>
    <property type="match status" value="1"/>
</dbReference>
<dbReference type="Gene3D" id="3.30.565.10">
    <property type="entry name" value="Histidine kinase-like ATPase, C-terminal domain"/>
    <property type="match status" value="1"/>
</dbReference>
<dbReference type="PROSITE" id="PS50109">
    <property type="entry name" value="HIS_KIN"/>
    <property type="match status" value="1"/>
</dbReference>
<evidence type="ECO:0000259" key="17">
    <source>
        <dbReference type="PROSITE" id="PS50885"/>
    </source>
</evidence>
<evidence type="ECO:0000259" key="16">
    <source>
        <dbReference type="PROSITE" id="PS50209"/>
    </source>
</evidence>
<dbReference type="SMART" id="SM00388">
    <property type="entry name" value="HisKA"/>
    <property type="match status" value="1"/>
</dbReference>
<evidence type="ECO:0000256" key="3">
    <source>
        <dbReference type="ARBA" id="ARBA00012438"/>
    </source>
</evidence>
<dbReference type="Proteomes" id="UP001519887">
    <property type="component" value="Unassembled WGS sequence"/>
</dbReference>
<dbReference type="SMART" id="SM00387">
    <property type="entry name" value="HATPase_c"/>
    <property type="match status" value="1"/>
</dbReference>
<dbReference type="Pfam" id="PF00672">
    <property type="entry name" value="HAMP"/>
    <property type="match status" value="1"/>
</dbReference>
<keyword evidence="5" id="KW-0597">Phosphoprotein</keyword>
<dbReference type="InterPro" id="IPR003660">
    <property type="entry name" value="HAMP_dom"/>
</dbReference>
<dbReference type="PANTHER" id="PTHR45528:SF8">
    <property type="entry name" value="HISTIDINE KINASE"/>
    <property type="match status" value="1"/>
</dbReference>
<protein>
    <recommendedName>
        <fullName evidence="3">histidine kinase</fullName>
        <ecNumber evidence="3">2.7.13.3</ecNumber>
    </recommendedName>
</protein>
<proteinExistence type="predicted"/>
<dbReference type="InterPro" id="IPR003594">
    <property type="entry name" value="HATPase_dom"/>
</dbReference>
<gene>
    <name evidence="18" type="ORF">K0U00_09990</name>
</gene>
<dbReference type="InterPro" id="IPR001315">
    <property type="entry name" value="CARD"/>
</dbReference>
<evidence type="ECO:0000256" key="7">
    <source>
        <dbReference type="ARBA" id="ARBA00022692"/>
    </source>
</evidence>
<dbReference type="InterPro" id="IPR036890">
    <property type="entry name" value="HATPase_C_sf"/>
</dbReference>
<dbReference type="CDD" id="cd00082">
    <property type="entry name" value="HisKA"/>
    <property type="match status" value="1"/>
</dbReference>
<comment type="caution">
    <text evidence="18">The sequence shown here is derived from an EMBL/GenBank/DDBJ whole genome shotgun (WGS) entry which is preliminary data.</text>
</comment>
<dbReference type="SUPFAM" id="SSF55874">
    <property type="entry name" value="ATPase domain of HSP90 chaperone/DNA topoisomerase II/histidine kinase"/>
    <property type="match status" value="1"/>
</dbReference>
<evidence type="ECO:0000256" key="12">
    <source>
        <dbReference type="ARBA" id="ARBA00023012"/>
    </source>
</evidence>
<evidence type="ECO:0000256" key="10">
    <source>
        <dbReference type="ARBA" id="ARBA00022840"/>
    </source>
</evidence>
<keyword evidence="8" id="KW-0547">Nucleotide-binding</keyword>
<evidence type="ECO:0000256" key="6">
    <source>
        <dbReference type="ARBA" id="ARBA00022679"/>
    </source>
</evidence>
<sequence length="336" mass="38989">MLWTFVLSLLLAVLGNLLANFFTPESAGTLTLFLNPLSFFLCFFIFFFLFTHRIVRTFRAITDGLKLIASGNLSCRVPAAREDELGLVGRNINQMAVQLQQQMERERQLEKSKMELITYVSHDLRTPLTSIIGYLDLLKTRKYQNEQEQERFIDNAYNKTQQLKKLIDDLFEYTRLTGGDVRLALQEVDLNSLLEQIITEFEPVAREQGIMMVKEQNPGPVRVRMDVEKIVRAIDNLLTNALKFSERPGEIRIELLQRKDHAVLSIANRGKPVTPEQEERLFERFYKMEPSRSDENMPAGSGLGLSIARHIVELHGGRIWLEHHEGHYKFWMEFMV</sequence>
<dbReference type="InterPro" id="IPR005467">
    <property type="entry name" value="His_kinase_dom"/>
</dbReference>
<dbReference type="PANTHER" id="PTHR45528">
    <property type="entry name" value="SENSOR HISTIDINE KINASE CPXA"/>
    <property type="match status" value="1"/>
</dbReference>
<keyword evidence="6" id="KW-0808">Transferase</keyword>
<comment type="catalytic activity">
    <reaction evidence="1">
        <text>ATP + protein L-histidine = ADP + protein N-phospho-L-histidine.</text>
        <dbReference type="EC" id="2.7.13.3"/>
    </reaction>
</comment>
<evidence type="ECO:0000256" key="2">
    <source>
        <dbReference type="ARBA" id="ARBA00004651"/>
    </source>
</evidence>
<evidence type="ECO:0000313" key="18">
    <source>
        <dbReference type="EMBL" id="MBW7454360.1"/>
    </source>
</evidence>
<feature type="domain" description="Histidine kinase" evidence="15">
    <location>
        <begin position="119"/>
        <end position="336"/>
    </location>
</feature>
<dbReference type="CDD" id="cd00075">
    <property type="entry name" value="HATPase"/>
    <property type="match status" value="1"/>
</dbReference>
<dbReference type="SUPFAM" id="SSF47384">
    <property type="entry name" value="Homodimeric domain of signal transducing histidine kinase"/>
    <property type="match status" value="1"/>
</dbReference>
<dbReference type="Pfam" id="PF00512">
    <property type="entry name" value="HisKA"/>
    <property type="match status" value="1"/>
</dbReference>
<keyword evidence="9 18" id="KW-0418">Kinase</keyword>
<comment type="subcellular location">
    <subcellularLocation>
        <location evidence="2">Cell membrane</location>
        <topology evidence="2">Multi-pass membrane protein</topology>
    </subcellularLocation>
</comment>
<dbReference type="SUPFAM" id="SSF158472">
    <property type="entry name" value="HAMP domain-like"/>
    <property type="match status" value="1"/>
</dbReference>
<evidence type="ECO:0000256" key="4">
    <source>
        <dbReference type="ARBA" id="ARBA00022475"/>
    </source>
</evidence>
<dbReference type="Pfam" id="PF02518">
    <property type="entry name" value="HATPase_c"/>
    <property type="match status" value="1"/>
</dbReference>
<dbReference type="Gene3D" id="1.10.287.130">
    <property type="match status" value="1"/>
</dbReference>
<feature type="domain" description="CARD" evidence="16">
    <location>
        <begin position="101"/>
        <end position="172"/>
    </location>
</feature>
<keyword evidence="12" id="KW-0902">Two-component regulatory system</keyword>
<dbReference type="Gene3D" id="6.10.340.10">
    <property type="match status" value="1"/>
</dbReference>
<keyword evidence="10" id="KW-0067">ATP-binding</keyword>
<evidence type="ECO:0000313" key="19">
    <source>
        <dbReference type="Proteomes" id="UP001519887"/>
    </source>
</evidence>
<dbReference type="PROSITE" id="PS50885">
    <property type="entry name" value="HAMP"/>
    <property type="match status" value="1"/>
</dbReference>
<evidence type="ECO:0000256" key="5">
    <source>
        <dbReference type="ARBA" id="ARBA00022553"/>
    </source>
</evidence>
<reference evidence="18 19" key="1">
    <citation type="submission" date="2021-07" db="EMBL/GenBank/DDBJ databases">
        <title>Paenibacillus radiodurans sp. nov., isolated from the southeastern edge of Tengger Desert.</title>
        <authorList>
            <person name="Zhang G."/>
        </authorList>
    </citation>
    <scope>NUCLEOTIDE SEQUENCE [LARGE SCALE GENOMIC DNA]</scope>
    <source>
        <strain evidence="18 19">CCM 7311</strain>
    </source>
</reference>
<dbReference type="GO" id="GO:0016301">
    <property type="term" value="F:kinase activity"/>
    <property type="evidence" value="ECO:0007669"/>
    <property type="project" value="UniProtKB-KW"/>
</dbReference>
<dbReference type="PRINTS" id="PR00344">
    <property type="entry name" value="BCTRLSENSOR"/>
</dbReference>
<dbReference type="InterPro" id="IPR036097">
    <property type="entry name" value="HisK_dim/P_sf"/>
</dbReference>
<name>A0ABS7C0D7_9BACL</name>
<evidence type="ECO:0000256" key="9">
    <source>
        <dbReference type="ARBA" id="ARBA00022777"/>
    </source>
</evidence>
<keyword evidence="13 14" id="KW-0472">Membrane</keyword>
<dbReference type="EC" id="2.7.13.3" evidence="3"/>
<feature type="domain" description="HAMP" evidence="17">
    <location>
        <begin position="52"/>
        <end position="104"/>
    </location>
</feature>
<dbReference type="EMBL" id="JAHZIK010000190">
    <property type="protein sequence ID" value="MBW7454360.1"/>
    <property type="molecule type" value="Genomic_DNA"/>
</dbReference>
<evidence type="ECO:0000256" key="14">
    <source>
        <dbReference type="SAM" id="Phobius"/>
    </source>
</evidence>
<evidence type="ECO:0000256" key="8">
    <source>
        <dbReference type="ARBA" id="ARBA00022741"/>
    </source>
</evidence>
<accession>A0ABS7C0D7</accession>
<dbReference type="SMART" id="SM00304">
    <property type="entry name" value="HAMP"/>
    <property type="match status" value="1"/>
</dbReference>
<dbReference type="InterPro" id="IPR003661">
    <property type="entry name" value="HisK_dim/P_dom"/>
</dbReference>
<feature type="transmembrane region" description="Helical" evidence="14">
    <location>
        <begin position="29"/>
        <end position="50"/>
    </location>
</feature>
<evidence type="ECO:0000256" key="13">
    <source>
        <dbReference type="ARBA" id="ARBA00023136"/>
    </source>
</evidence>
<evidence type="ECO:0000256" key="11">
    <source>
        <dbReference type="ARBA" id="ARBA00022989"/>
    </source>
</evidence>
<keyword evidence="19" id="KW-1185">Reference proteome</keyword>
<keyword evidence="4" id="KW-1003">Cell membrane</keyword>